<feature type="domain" description="DUF8212" evidence="2">
    <location>
        <begin position="237"/>
        <end position="386"/>
    </location>
</feature>
<dbReference type="InterPro" id="IPR010730">
    <property type="entry name" value="HET"/>
</dbReference>
<feature type="domain" description="Heterokaryon incompatibility" evidence="1">
    <location>
        <begin position="22"/>
        <end position="110"/>
    </location>
</feature>
<dbReference type="Pfam" id="PF06985">
    <property type="entry name" value="HET"/>
    <property type="match status" value="1"/>
</dbReference>
<evidence type="ECO:0000259" key="2">
    <source>
        <dbReference type="Pfam" id="PF26640"/>
    </source>
</evidence>
<evidence type="ECO:0000313" key="3">
    <source>
        <dbReference type="EMBL" id="RFU32298.1"/>
    </source>
</evidence>
<reference evidence="3 4" key="1">
    <citation type="submission" date="2018-05" db="EMBL/GenBank/DDBJ databases">
        <title>Draft genome sequence of Scytalidium lignicola DSM 105466, a ubiquitous saprotrophic fungus.</title>
        <authorList>
            <person name="Buettner E."/>
            <person name="Gebauer A.M."/>
            <person name="Hofrichter M."/>
            <person name="Liers C."/>
            <person name="Kellner H."/>
        </authorList>
    </citation>
    <scope>NUCLEOTIDE SEQUENCE [LARGE SCALE GENOMIC DNA]</scope>
    <source>
        <strain evidence="3 4">DSM 105466</strain>
    </source>
</reference>
<comment type="caution">
    <text evidence="3">The sequence shown here is derived from an EMBL/GenBank/DDBJ whole genome shotgun (WGS) entry which is preliminary data.</text>
</comment>
<sequence length="572" mass="65289">MRLLCTKTLELKEFSGNTIPRYAILSHTWYEGQEVTLPDLQSPEKRRLIMAKQEYAKIKKTCDRALKDGLDYAWVDTCCIDKTSSAELSEAINSMMGWYERSDVCYAFLEDVPPGTDAPSAFARSRWFTRGWTLQELIAPRIVKFFASDWSLLNEKRVLSDFLSEITGINKDVLNWGGSRAQETKGENLKSALNSASIAQRMSWAAKRQTTREEDLAYCLLGIFGINMPLIYGEGSRAFFRLQEEIIKRSDDQTILAWNFDGCDLQAHSIGQDWYADTLKTFDNPMDYTGVLADSPLAFQHCKDIVTCDLGRQTSPFSITNKGLEIELPLAPSQPNNTGSNSDPTQDFHKFMSTYNSRALVRHVQSGLTYALLQCQHKNVPGGVLALPLQQTQRRLYVRPRSWKLVLLDCQLWYQWRLTPLYLLTEEALLPQPALWMTNSLVNRLPEIAVVLRNLPPNLFVFQASPSVPQGPGPRVILVYQYKKREMRENRAIVSLGDKDAEETELTLIVKLKDTYDTFGRFGPPRASCCLGKGKYRSYWDFDSFLDPQNVLRQYREVQEILEAAGTRKTKV</sequence>
<organism evidence="3 4">
    <name type="scientific">Scytalidium lignicola</name>
    <name type="common">Hyphomycete</name>
    <dbReference type="NCBI Taxonomy" id="5539"/>
    <lineage>
        <taxon>Eukaryota</taxon>
        <taxon>Fungi</taxon>
        <taxon>Dikarya</taxon>
        <taxon>Ascomycota</taxon>
        <taxon>Pezizomycotina</taxon>
        <taxon>Leotiomycetes</taxon>
        <taxon>Leotiomycetes incertae sedis</taxon>
        <taxon>Scytalidium</taxon>
    </lineage>
</organism>
<gene>
    <name evidence="3" type="ORF">B7463_g4011</name>
</gene>
<dbReference type="PANTHER" id="PTHR10622">
    <property type="entry name" value="HET DOMAIN-CONTAINING PROTEIN"/>
    <property type="match status" value="1"/>
</dbReference>
<feature type="non-terminal residue" evidence="3">
    <location>
        <position position="572"/>
    </location>
</feature>
<dbReference type="OMA" id="YLEPWKS"/>
<dbReference type="PANTHER" id="PTHR10622:SF10">
    <property type="entry name" value="HET DOMAIN-CONTAINING PROTEIN"/>
    <property type="match status" value="1"/>
</dbReference>
<dbReference type="Proteomes" id="UP000258309">
    <property type="component" value="Unassembled WGS sequence"/>
</dbReference>
<accession>A0A3E2HFT9</accession>
<dbReference type="InterPro" id="IPR058525">
    <property type="entry name" value="DUF8212"/>
</dbReference>
<name>A0A3E2HFT9_SCYLI</name>
<dbReference type="AlphaFoldDB" id="A0A3E2HFT9"/>
<keyword evidence="4" id="KW-1185">Reference proteome</keyword>
<dbReference type="EMBL" id="NCSJ02000057">
    <property type="protein sequence ID" value="RFU32298.1"/>
    <property type="molecule type" value="Genomic_DNA"/>
</dbReference>
<dbReference type="Pfam" id="PF26640">
    <property type="entry name" value="DUF8212"/>
    <property type="match status" value="1"/>
</dbReference>
<evidence type="ECO:0000313" key="4">
    <source>
        <dbReference type="Proteomes" id="UP000258309"/>
    </source>
</evidence>
<dbReference type="OrthoDB" id="674604at2759"/>
<protein>
    <submittedName>
        <fullName evidence="3">Uncharacterized protein</fullName>
    </submittedName>
</protein>
<dbReference type="STRING" id="5539.A0A3E2HFT9"/>
<feature type="non-terminal residue" evidence="3">
    <location>
        <position position="1"/>
    </location>
</feature>
<evidence type="ECO:0000259" key="1">
    <source>
        <dbReference type="Pfam" id="PF06985"/>
    </source>
</evidence>
<proteinExistence type="predicted"/>